<keyword evidence="2" id="KW-1185">Reference proteome</keyword>
<protein>
    <submittedName>
        <fullName evidence="1">Uncharacterized protein</fullName>
    </submittedName>
</protein>
<sequence length="164" mass="17413">MGEAGVLQLVEGSGGGDGGEGLRNGRVDGGTVEGEISVMAAFLRSSGVWGKSIGGRARRSVRWIPSHRGAYTSQMDPFGAAKEVKRDKINRGKARGFSPGLDKQRRCGAHRSGRLPAHGGAGHNGLGLRARAHGAHCNAPRGGFCLIVALRRTKWIHLTERERV</sequence>
<name>A0ABQ6IH28_9MICO</name>
<comment type="caution">
    <text evidence="1">The sequence shown here is derived from an EMBL/GenBank/DDBJ whole genome shotgun (WGS) entry which is preliminary data.</text>
</comment>
<gene>
    <name evidence="1" type="ORF">GCM10025876_34310</name>
</gene>
<organism evidence="1 2">
    <name type="scientific">Demequina litorisediminis</name>
    <dbReference type="NCBI Taxonomy" id="1849022"/>
    <lineage>
        <taxon>Bacteria</taxon>
        <taxon>Bacillati</taxon>
        <taxon>Actinomycetota</taxon>
        <taxon>Actinomycetes</taxon>
        <taxon>Micrococcales</taxon>
        <taxon>Demequinaceae</taxon>
        <taxon>Demequina</taxon>
    </lineage>
</organism>
<proteinExistence type="predicted"/>
<accession>A0ABQ6IH28</accession>
<evidence type="ECO:0000313" key="2">
    <source>
        <dbReference type="Proteomes" id="UP001157125"/>
    </source>
</evidence>
<dbReference type="Proteomes" id="UP001157125">
    <property type="component" value="Unassembled WGS sequence"/>
</dbReference>
<reference evidence="2" key="1">
    <citation type="journal article" date="2019" name="Int. J. Syst. Evol. Microbiol.">
        <title>The Global Catalogue of Microorganisms (GCM) 10K type strain sequencing project: providing services to taxonomists for standard genome sequencing and annotation.</title>
        <authorList>
            <consortium name="The Broad Institute Genomics Platform"/>
            <consortium name="The Broad Institute Genome Sequencing Center for Infectious Disease"/>
            <person name="Wu L."/>
            <person name="Ma J."/>
        </authorList>
    </citation>
    <scope>NUCLEOTIDE SEQUENCE [LARGE SCALE GENOMIC DNA]</scope>
    <source>
        <strain evidence="2">NBRC 112299</strain>
    </source>
</reference>
<dbReference type="EMBL" id="BSUN01000001">
    <property type="protein sequence ID" value="GMA37227.1"/>
    <property type="molecule type" value="Genomic_DNA"/>
</dbReference>
<evidence type="ECO:0000313" key="1">
    <source>
        <dbReference type="EMBL" id="GMA37227.1"/>
    </source>
</evidence>